<keyword evidence="1" id="KW-0732">Signal</keyword>
<keyword evidence="4" id="KW-1185">Reference proteome</keyword>
<proteinExistence type="predicted"/>
<evidence type="ECO:0000256" key="1">
    <source>
        <dbReference type="SAM" id="SignalP"/>
    </source>
</evidence>
<organism evidence="3 4">
    <name type="scientific">Xylanibacillus composti</name>
    <dbReference type="NCBI Taxonomy" id="1572762"/>
    <lineage>
        <taxon>Bacteria</taxon>
        <taxon>Bacillati</taxon>
        <taxon>Bacillota</taxon>
        <taxon>Bacilli</taxon>
        <taxon>Bacillales</taxon>
        <taxon>Paenibacillaceae</taxon>
        <taxon>Xylanibacillus</taxon>
    </lineage>
</organism>
<name>A0A8J4H2Q3_9BACL</name>
<accession>A0A8J4H2Q3</accession>
<dbReference type="EMBL" id="BOVK01000006">
    <property type="protein sequence ID" value="GIQ67628.1"/>
    <property type="molecule type" value="Genomic_DNA"/>
</dbReference>
<dbReference type="AlphaFoldDB" id="A0A8J4H2Q3"/>
<dbReference type="InterPro" id="IPR018911">
    <property type="entry name" value="Gmad2_Ig-like_dom"/>
</dbReference>
<evidence type="ECO:0000313" key="3">
    <source>
        <dbReference type="EMBL" id="GIQ67628.1"/>
    </source>
</evidence>
<reference evidence="3" key="1">
    <citation type="submission" date="2021-04" db="EMBL/GenBank/DDBJ databases">
        <title>Draft genome sequence of Xylanibacillus composti strain K13.</title>
        <authorList>
            <person name="Uke A."/>
            <person name="Chhe C."/>
            <person name="Baramee S."/>
            <person name="Kosugi A."/>
        </authorList>
    </citation>
    <scope>NUCLEOTIDE SEQUENCE</scope>
    <source>
        <strain evidence="3">K13</strain>
    </source>
</reference>
<gene>
    <name evidence="3" type="ORF">XYCOK13_04520</name>
</gene>
<dbReference type="Proteomes" id="UP000677918">
    <property type="component" value="Unassembled WGS sequence"/>
</dbReference>
<feature type="signal peptide" evidence="1">
    <location>
        <begin position="1"/>
        <end position="29"/>
    </location>
</feature>
<sequence>MKSSFTKPTMRGTLVMMAIVLGLMLTVSACQPKANSTDSNHAVNAGNEPQDVGEPYWFWTEKGYVVAKEGNRWLITAYETSAGGEPHKQAGWFTVNEKTRLQSETGRHLDPEAIPIGSRVQIAAAGEIAESYPVQGAADEIVRLGVQNDPADEQAPDRTHIAEADAVRIALQHSQEQGLIGPWYIVKTVFDEADYQWLVQLAGGEDAAQVETVVTDAASGKVIEKPVAENAAFRVYEPQANAVIGGKLTVRGDARVFEGAFGWRLEDGHFVLEEGHVMAEAGAPEWGSFRFEVELDRATNPVVMLVLYEASAKDGSPRHELMIPLQADPSIMESVDGIPYE</sequence>
<dbReference type="Pfam" id="PF10648">
    <property type="entry name" value="Gmad2"/>
    <property type="match status" value="1"/>
</dbReference>
<feature type="chain" id="PRO_5038788524" description="Bacterial spore germination immunoglobulin-like domain-containing protein" evidence="1">
    <location>
        <begin position="30"/>
        <end position="341"/>
    </location>
</feature>
<feature type="domain" description="Bacterial spore germination immunoglobulin-like" evidence="2">
    <location>
        <begin position="234"/>
        <end position="316"/>
    </location>
</feature>
<dbReference type="RefSeq" id="WP_213410251.1">
    <property type="nucleotide sequence ID" value="NZ_BOVK01000006.1"/>
</dbReference>
<comment type="caution">
    <text evidence="3">The sequence shown here is derived from an EMBL/GenBank/DDBJ whole genome shotgun (WGS) entry which is preliminary data.</text>
</comment>
<protein>
    <recommendedName>
        <fullName evidence="2">Bacterial spore germination immunoglobulin-like domain-containing protein</fullName>
    </recommendedName>
</protein>
<evidence type="ECO:0000259" key="2">
    <source>
        <dbReference type="Pfam" id="PF10648"/>
    </source>
</evidence>
<evidence type="ECO:0000313" key="4">
    <source>
        <dbReference type="Proteomes" id="UP000677918"/>
    </source>
</evidence>
<dbReference type="PROSITE" id="PS51257">
    <property type="entry name" value="PROKAR_LIPOPROTEIN"/>
    <property type="match status" value="1"/>
</dbReference>